<dbReference type="EMBL" id="SPSF01000053">
    <property type="protein sequence ID" value="MPQ64622.1"/>
    <property type="molecule type" value="Genomic_DNA"/>
</dbReference>
<evidence type="ECO:0000313" key="3">
    <source>
        <dbReference type="Proteomes" id="UP000342249"/>
    </source>
</evidence>
<protein>
    <submittedName>
        <fullName evidence="2">Uncharacterized protein</fullName>
    </submittedName>
</protein>
<feature type="transmembrane region" description="Helical" evidence="1">
    <location>
        <begin position="82"/>
        <end position="102"/>
    </location>
</feature>
<dbReference type="RefSeq" id="WP_152753783.1">
    <property type="nucleotide sequence ID" value="NZ_SPSE01000056.1"/>
</dbReference>
<keyword evidence="1" id="KW-0472">Membrane</keyword>
<gene>
    <name evidence="2" type="ORF">E4V82_21335</name>
</gene>
<name>A0A5N7J7D4_9CLOT</name>
<proteinExistence type="predicted"/>
<dbReference type="AlphaFoldDB" id="A0A5N7J7D4"/>
<keyword evidence="1" id="KW-1133">Transmembrane helix</keyword>
<feature type="transmembrane region" description="Helical" evidence="1">
    <location>
        <begin position="59"/>
        <end position="76"/>
    </location>
</feature>
<dbReference type="PROSITE" id="PS51257">
    <property type="entry name" value="PROKAR_LIPOPROTEIN"/>
    <property type="match status" value="1"/>
</dbReference>
<feature type="transmembrane region" description="Helical" evidence="1">
    <location>
        <begin position="33"/>
        <end position="52"/>
    </location>
</feature>
<accession>A0A5N7J7D4</accession>
<evidence type="ECO:0000313" key="2">
    <source>
        <dbReference type="EMBL" id="MPQ64622.1"/>
    </source>
</evidence>
<sequence length="116" mass="13276">MKFKSITMIIEILLFACGVAGCIMMFMQMKLPTAMLTIFTLLLIISSTFEFIKTQKLRKLVYPIIMAYFLIGMPIIEKCTNNEVFFVGFAVLGCVITIIFVYKDLTITNKEKELSH</sequence>
<dbReference type="Proteomes" id="UP000342249">
    <property type="component" value="Unassembled WGS sequence"/>
</dbReference>
<reference evidence="2 3" key="1">
    <citation type="journal article" date="2019" name="Lett. Appl. Microbiol.">
        <title>A case of 'blown pack' spoilage of vacuum-packaged pork likely associated with Clostridium estertheticum in Canada.</title>
        <authorList>
            <person name="Zhang P."/>
            <person name="Ward P."/>
            <person name="McMullen L.M."/>
            <person name="Yang X."/>
        </authorList>
    </citation>
    <scope>NUCLEOTIDE SEQUENCE [LARGE SCALE GENOMIC DNA]</scope>
    <source>
        <strain evidence="2 3">MA19</strain>
    </source>
</reference>
<comment type="caution">
    <text evidence="2">The sequence shown here is derived from an EMBL/GenBank/DDBJ whole genome shotgun (WGS) entry which is preliminary data.</text>
</comment>
<organism evidence="2 3">
    <name type="scientific">Clostridium estertheticum</name>
    <dbReference type="NCBI Taxonomy" id="238834"/>
    <lineage>
        <taxon>Bacteria</taxon>
        <taxon>Bacillati</taxon>
        <taxon>Bacillota</taxon>
        <taxon>Clostridia</taxon>
        <taxon>Eubacteriales</taxon>
        <taxon>Clostridiaceae</taxon>
        <taxon>Clostridium</taxon>
    </lineage>
</organism>
<keyword evidence="1" id="KW-0812">Transmembrane</keyword>
<feature type="transmembrane region" description="Helical" evidence="1">
    <location>
        <begin position="7"/>
        <end position="27"/>
    </location>
</feature>
<evidence type="ECO:0000256" key="1">
    <source>
        <dbReference type="SAM" id="Phobius"/>
    </source>
</evidence>